<sequence length="92" mass="10782">MWLLLFKHDLLERRIRQPGLSLDRRVARGFRQADREQQFLLPVDMREWLPDDHVVWVLLEVVEHLDVTELEARYAQAGPVAVLTILGCCCLC</sequence>
<proteinExistence type="predicted"/>
<dbReference type="Proteomes" id="UP001597024">
    <property type="component" value="Unassembled WGS sequence"/>
</dbReference>
<evidence type="ECO:0000313" key="1">
    <source>
        <dbReference type="EMBL" id="MFD0884685.1"/>
    </source>
</evidence>
<organism evidence="1 2">
    <name type="scientific">Streptosporangium algeriense</name>
    <dbReference type="NCBI Taxonomy" id="1682748"/>
    <lineage>
        <taxon>Bacteria</taxon>
        <taxon>Bacillati</taxon>
        <taxon>Actinomycetota</taxon>
        <taxon>Actinomycetes</taxon>
        <taxon>Streptosporangiales</taxon>
        <taxon>Streptosporangiaceae</taxon>
        <taxon>Streptosporangium</taxon>
    </lineage>
</organism>
<protein>
    <submittedName>
        <fullName evidence="1">Uncharacterized protein</fullName>
    </submittedName>
</protein>
<name>A0ABW3DLD1_9ACTN</name>
<accession>A0ABW3DLD1</accession>
<comment type="caution">
    <text evidence="1">The sequence shown here is derived from an EMBL/GenBank/DDBJ whole genome shotgun (WGS) entry which is preliminary data.</text>
</comment>
<gene>
    <name evidence="1" type="ORF">ACFQ08_08985</name>
</gene>
<keyword evidence="2" id="KW-1185">Reference proteome</keyword>
<evidence type="ECO:0000313" key="2">
    <source>
        <dbReference type="Proteomes" id="UP001597024"/>
    </source>
</evidence>
<reference evidence="2" key="1">
    <citation type="journal article" date="2019" name="Int. J. Syst. Evol. Microbiol.">
        <title>The Global Catalogue of Microorganisms (GCM) 10K type strain sequencing project: providing services to taxonomists for standard genome sequencing and annotation.</title>
        <authorList>
            <consortium name="The Broad Institute Genomics Platform"/>
            <consortium name="The Broad Institute Genome Sequencing Center for Infectious Disease"/>
            <person name="Wu L."/>
            <person name="Ma J."/>
        </authorList>
    </citation>
    <scope>NUCLEOTIDE SEQUENCE [LARGE SCALE GENOMIC DNA]</scope>
    <source>
        <strain evidence="2">CCUG 62974</strain>
    </source>
</reference>
<dbReference type="EMBL" id="JBHTHX010000209">
    <property type="protein sequence ID" value="MFD0884685.1"/>
    <property type="molecule type" value="Genomic_DNA"/>
</dbReference>